<sequence length="336" mass="36046">MHILIIGAAGMVGRKLVARLLAEGEVGGRAITAMTLADVVVPPRPENPPFPIVATASDISTPHEAERLIAPRPDLIFHLAAIVSGEAEADFDKGYRINLDGTRLLFEAIRAQASYRPRVVFTSSIAVFGAPFPEEARDGATVDLPIPDSFHLTPLTSYGTQKAICELLLADYSRRGIFDGIGIRLPTICVRPGLPNKAASGFFSGIIREPLAGKPAVLPVPDSVRHWHASPRAAVGFLMHGATIDLEAVGPRRNLTMPGLSVTVAEQIEALRRVAGDAVAARIERVPDETIMRIVAGWARSFDASRATALGFRAETSFEEIIRVHIEDELGGTFVG</sequence>
<dbReference type="KEGG" id="mflg:ABS361_21585"/>
<keyword evidence="1" id="KW-0521">NADP</keyword>
<evidence type="ECO:0000256" key="2">
    <source>
        <dbReference type="ARBA" id="ARBA00023277"/>
    </source>
</evidence>
<dbReference type="EMBL" id="CP158568">
    <property type="protein sequence ID" value="XBY44564.1"/>
    <property type="molecule type" value="Genomic_DNA"/>
</dbReference>
<dbReference type="Gene3D" id="3.40.50.720">
    <property type="entry name" value="NAD(P)-binding Rossmann-like Domain"/>
    <property type="match status" value="1"/>
</dbReference>
<reference evidence="4" key="1">
    <citation type="submission" date="2024-06" db="EMBL/GenBank/DDBJ databases">
        <title>Methylostella associata gen. nov., sp. nov., a novel Ancalomicrobiaceae-affiliated facultatively methylotrophic bacteria that feed on methanotrophs of the genus Methylococcus.</title>
        <authorList>
            <person name="Saltykova V."/>
            <person name="Danilova O.V."/>
            <person name="Oshkin I.Y."/>
            <person name="Belova S.E."/>
            <person name="Pimenov N.V."/>
            <person name="Dedysh S.N."/>
        </authorList>
    </citation>
    <scope>NUCLEOTIDE SEQUENCE</scope>
    <source>
        <strain evidence="4">S20</strain>
    </source>
</reference>
<dbReference type="NCBIfam" id="NF043036">
    <property type="entry name" value="ErythonDh"/>
    <property type="match status" value="1"/>
</dbReference>
<dbReference type="InterPro" id="IPR001509">
    <property type="entry name" value="Epimerase_deHydtase"/>
</dbReference>
<protein>
    <submittedName>
        <fullName evidence="4">D-erythronate dehydrogenase</fullName>
        <ecNumber evidence="4">1.1.1.410</ecNumber>
    </submittedName>
</protein>
<feature type="domain" description="NAD-dependent epimerase/dehydratase" evidence="3">
    <location>
        <begin position="3"/>
        <end position="216"/>
    </location>
</feature>
<organism evidence="4">
    <name type="scientific">Methyloraptor flagellatus</name>
    <dbReference type="NCBI Taxonomy" id="3162530"/>
    <lineage>
        <taxon>Bacteria</taxon>
        <taxon>Pseudomonadati</taxon>
        <taxon>Pseudomonadota</taxon>
        <taxon>Alphaproteobacteria</taxon>
        <taxon>Hyphomicrobiales</taxon>
        <taxon>Ancalomicrobiaceae</taxon>
        <taxon>Methyloraptor</taxon>
    </lineage>
</organism>
<dbReference type="InterPro" id="IPR050005">
    <property type="entry name" value="DenD"/>
</dbReference>
<dbReference type="RefSeq" id="WP_407049656.1">
    <property type="nucleotide sequence ID" value="NZ_CP158568.1"/>
</dbReference>
<evidence type="ECO:0000313" key="4">
    <source>
        <dbReference type="EMBL" id="XBY44564.1"/>
    </source>
</evidence>
<dbReference type="EC" id="1.1.1.410" evidence="4"/>
<dbReference type="GO" id="GO:0016491">
    <property type="term" value="F:oxidoreductase activity"/>
    <property type="evidence" value="ECO:0007669"/>
    <property type="project" value="UniProtKB-KW"/>
</dbReference>
<dbReference type="AlphaFoldDB" id="A0AAU7XCZ0"/>
<evidence type="ECO:0000256" key="1">
    <source>
        <dbReference type="ARBA" id="ARBA00022857"/>
    </source>
</evidence>
<dbReference type="PANTHER" id="PTHR43103">
    <property type="entry name" value="NUCLEOSIDE-DIPHOSPHATE-SUGAR EPIMERASE"/>
    <property type="match status" value="1"/>
</dbReference>
<proteinExistence type="predicted"/>
<dbReference type="Pfam" id="PF01370">
    <property type="entry name" value="Epimerase"/>
    <property type="match status" value="1"/>
</dbReference>
<accession>A0AAU7XCZ0</accession>
<dbReference type="CDD" id="cd05238">
    <property type="entry name" value="Gne_like_SDR_e"/>
    <property type="match status" value="1"/>
</dbReference>
<keyword evidence="4" id="KW-0560">Oxidoreductase</keyword>
<dbReference type="SUPFAM" id="SSF51735">
    <property type="entry name" value="NAD(P)-binding Rossmann-fold domains"/>
    <property type="match status" value="1"/>
</dbReference>
<name>A0AAU7XCZ0_9HYPH</name>
<dbReference type="InterPro" id="IPR036291">
    <property type="entry name" value="NAD(P)-bd_dom_sf"/>
</dbReference>
<dbReference type="PANTHER" id="PTHR43103:SF3">
    <property type="entry name" value="ADP-L-GLYCERO-D-MANNO-HEPTOSE-6-EPIMERASE"/>
    <property type="match status" value="1"/>
</dbReference>
<dbReference type="Gene3D" id="3.90.25.10">
    <property type="entry name" value="UDP-galactose 4-epimerase, domain 1"/>
    <property type="match status" value="1"/>
</dbReference>
<keyword evidence="2" id="KW-0119">Carbohydrate metabolism</keyword>
<evidence type="ECO:0000259" key="3">
    <source>
        <dbReference type="Pfam" id="PF01370"/>
    </source>
</evidence>
<gene>
    <name evidence="4" type="primary">denD</name>
    <name evidence="4" type="ORF">ABS361_21585</name>
</gene>